<dbReference type="SUPFAM" id="SSF56042">
    <property type="entry name" value="PurM C-terminal domain-like"/>
    <property type="match status" value="1"/>
</dbReference>
<organism evidence="7">
    <name type="scientific">bioreactor metagenome</name>
    <dbReference type="NCBI Taxonomy" id="1076179"/>
    <lineage>
        <taxon>unclassified sequences</taxon>
        <taxon>metagenomes</taxon>
        <taxon>ecological metagenomes</taxon>
    </lineage>
</organism>
<protein>
    <recommendedName>
        <fullName evidence="2">phosphoribosylformylglycinamidine cyclo-ligase</fullName>
        <ecNumber evidence="2">6.3.3.1</ecNumber>
    </recommendedName>
</protein>
<evidence type="ECO:0000256" key="5">
    <source>
        <dbReference type="ARBA" id="ARBA00022840"/>
    </source>
</evidence>
<dbReference type="EMBL" id="VSSQ01035882">
    <property type="protein sequence ID" value="MPM88224.1"/>
    <property type="molecule type" value="Genomic_DNA"/>
</dbReference>
<dbReference type="EC" id="6.3.3.1" evidence="2"/>
<keyword evidence="4" id="KW-0547">Nucleotide-binding</keyword>
<comment type="caution">
    <text evidence="7">The sequence shown here is derived from an EMBL/GenBank/DDBJ whole genome shotgun (WGS) entry which is preliminary data.</text>
</comment>
<dbReference type="PANTHER" id="PTHR10520:SF12">
    <property type="entry name" value="TRIFUNCTIONAL PURINE BIOSYNTHETIC PROTEIN ADENOSINE-3"/>
    <property type="match status" value="1"/>
</dbReference>
<dbReference type="GO" id="GO:0004641">
    <property type="term" value="F:phosphoribosylformylglycinamidine cyclo-ligase activity"/>
    <property type="evidence" value="ECO:0007669"/>
    <property type="project" value="UniProtKB-EC"/>
</dbReference>
<sequence>MRIPAVFRLLQTLGELEERHMFNTFNMGVGMTITLPGAQVDRAIALLGEAGVTAYPIGEVVSGGEGVALC</sequence>
<name>A0A645DFI8_9ZZZZ</name>
<dbReference type="GO" id="GO:0046084">
    <property type="term" value="P:adenine biosynthetic process"/>
    <property type="evidence" value="ECO:0007669"/>
    <property type="project" value="TreeGrafter"/>
</dbReference>
<gene>
    <name evidence="7" type="primary">purM_31</name>
    <name evidence="7" type="ORF">SDC9_135325</name>
</gene>
<reference evidence="7" key="1">
    <citation type="submission" date="2019-08" db="EMBL/GenBank/DDBJ databases">
        <authorList>
            <person name="Kucharzyk K."/>
            <person name="Murdoch R.W."/>
            <person name="Higgins S."/>
            <person name="Loffler F."/>
        </authorList>
    </citation>
    <scope>NUCLEOTIDE SEQUENCE</scope>
</reference>
<dbReference type="Pfam" id="PF02769">
    <property type="entry name" value="AIRS_C"/>
    <property type="match status" value="1"/>
</dbReference>
<dbReference type="InterPro" id="IPR010918">
    <property type="entry name" value="PurM-like_C_dom"/>
</dbReference>
<dbReference type="AlphaFoldDB" id="A0A645DFI8"/>
<dbReference type="GO" id="GO:0004637">
    <property type="term" value="F:phosphoribosylamine-glycine ligase activity"/>
    <property type="evidence" value="ECO:0007669"/>
    <property type="project" value="TreeGrafter"/>
</dbReference>
<dbReference type="GO" id="GO:0005829">
    <property type="term" value="C:cytosol"/>
    <property type="evidence" value="ECO:0007669"/>
    <property type="project" value="TreeGrafter"/>
</dbReference>
<keyword evidence="5" id="KW-0067">ATP-binding</keyword>
<evidence type="ECO:0000256" key="4">
    <source>
        <dbReference type="ARBA" id="ARBA00022741"/>
    </source>
</evidence>
<dbReference type="GO" id="GO:0005524">
    <property type="term" value="F:ATP binding"/>
    <property type="evidence" value="ECO:0007669"/>
    <property type="project" value="UniProtKB-KW"/>
</dbReference>
<evidence type="ECO:0000259" key="6">
    <source>
        <dbReference type="Pfam" id="PF02769"/>
    </source>
</evidence>
<dbReference type="InterPro" id="IPR004733">
    <property type="entry name" value="PurM_cligase"/>
</dbReference>
<dbReference type="GO" id="GO:0006189">
    <property type="term" value="P:'de novo' IMP biosynthetic process"/>
    <property type="evidence" value="ECO:0007669"/>
    <property type="project" value="InterPro"/>
</dbReference>
<evidence type="ECO:0000313" key="7">
    <source>
        <dbReference type="EMBL" id="MPM88224.1"/>
    </source>
</evidence>
<evidence type="ECO:0000256" key="3">
    <source>
        <dbReference type="ARBA" id="ARBA00022598"/>
    </source>
</evidence>
<evidence type="ECO:0000256" key="2">
    <source>
        <dbReference type="ARBA" id="ARBA00013047"/>
    </source>
</evidence>
<dbReference type="PANTHER" id="PTHR10520">
    <property type="entry name" value="TRIFUNCTIONAL PURINE BIOSYNTHETIC PROTEIN ADENOSINE-3-RELATED"/>
    <property type="match status" value="1"/>
</dbReference>
<dbReference type="InterPro" id="IPR036676">
    <property type="entry name" value="PurM-like_C_sf"/>
</dbReference>
<comment type="pathway">
    <text evidence="1">Purine metabolism; IMP biosynthesis via de novo pathway; 5-amino-1-(5-phospho-D-ribosyl)imidazole from N(2)-formyl-N(1)-(5-phospho-D-ribosyl)glycinamide: step 2/2.</text>
</comment>
<feature type="domain" description="PurM-like C-terminal" evidence="6">
    <location>
        <begin position="11"/>
        <end position="67"/>
    </location>
</feature>
<dbReference type="Gene3D" id="3.90.650.10">
    <property type="entry name" value="PurM-like C-terminal domain"/>
    <property type="match status" value="1"/>
</dbReference>
<keyword evidence="3 7" id="KW-0436">Ligase</keyword>
<evidence type="ECO:0000256" key="1">
    <source>
        <dbReference type="ARBA" id="ARBA00004686"/>
    </source>
</evidence>
<accession>A0A645DFI8</accession>
<proteinExistence type="predicted"/>